<keyword evidence="2" id="KW-1185">Reference proteome</keyword>
<proteinExistence type="predicted"/>
<protein>
    <recommendedName>
        <fullName evidence="3">Tc1-like transposase DDE domain-containing protein</fullName>
    </recommendedName>
</protein>
<dbReference type="AlphaFoldDB" id="A0A8X6VJ33"/>
<organism evidence="1 2">
    <name type="scientific">Trichonephila clavipes</name>
    <name type="common">Golden silk orbweaver</name>
    <name type="synonym">Nephila clavipes</name>
    <dbReference type="NCBI Taxonomy" id="2585209"/>
    <lineage>
        <taxon>Eukaryota</taxon>
        <taxon>Metazoa</taxon>
        <taxon>Ecdysozoa</taxon>
        <taxon>Arthropoda</taxon>
        <taxon>Chelicerata</taxon>
        <taxon>Arachnida</taxon>
        <taxon>Araneae</taxon>
        <taxon>Araneomorphae</taxon>
        <taxon>Entelegynae</taxon>
        <taxon>Araneoidea</taxon>
        <taxon>Nephilidae</taxon>
        <taxon>Trichonephila</taxon>
    </lineage>
</organism>
<sequence length="137" mass="15862">MLPWPVKSPNLSPIELIWDIIGRQFHQHPQPALIVPVLTQQLQQAWNSIPRSDIRHLEAPYLLYKEMIIEPSLRLFKCAVGTQFLVVGDKTYQHQNRMVDKYLDIEIIQRMEFPARSPDLNHVQNFGDIPARAIAAS</sequence>
<accession>A0A8X6VJ33</accession>
<dbReference type="InterPro" id="IPR036397">
    <property type="entry name" value="RNaseH_sf"/>
</dbReference>
<evidence type="ECO:0000313" key="1">
    <source>
        <dbReference type="EMBL" id="GFY09129.1"/>
    </source>
</evidence>
<evidence type="ECO:0008006" key="3">
    <source>
        <dbReference type="Google" id="ProtNLM"/>
    </source>
</evidence>
<dbReference type="Gene3D" id="3.30.420.10">
    <property type="entry name" value="Ribonuclease H-like superfamily/Ribonuclease H"/>
    <property type="match status" value="1"/>
</dbReference>
<gene>
    <name evidence="1" type="primary">DWV00_33570</name>
    <name evidence="1" type="ORF">TNCV_4663201</name>
</gene>
<dbReference type="GO" id="GO:0003676">
    <property type="term" value="F:nucleic acid binding"/>
    <property type="evidence" value="ECO:0007669"/>
    <property type="project" value="InterPro"/>
</dbReference>
<evidence type="ECO:0000313" key="2">
    <source>
        <dbReference type="Proteomes" id="UP000887159"/>
    </source>
</evidence>
<dbReference type="Proteomes" id="UP000887159">
    <property type="component" value="Unassembled WGS sequence"/>
</dbReference>
<name>A0A8X6VJ33_TRICX</name>
<comment type="caution">
    <text evidence="1">The sequence shown here is derived from an EMBL/GenBank/DDBJ whole genome shotgun (WGS) entry which is preliminary data.</text>
</comment>
<reference evidence="1" key="1">
    <citation type="submission" date="2020-08" db="EMBL/GenBank/DDBJ databases">
        <title>Multicomponent nature underlies the extraordinary mechanical properties of spider dragline silk.</title>
        <authorList>
            <person name="Kono N."/>
            <person name="Nakamura H."/>
            <person name="Mori M."/>
            <person name="Yoshida Y."/>
            <person name="Ohtoshi R."/>
            <person name="Malay A.D."/>
            <person name="Moran D.A.P."/>
            <person name="Tomita M."/>
            <person name="Numata K."/>
            <person name="Arakawa K."/>
        </authorList>
    </citation>
    <scope>NUCLEOTIDE SEQUENCE</scope>
</reference>
<dbReference type="EMBL" id="BMAU01021284">
    <property type="protein sequence ID" value="GFY09129.1"/>
    <property type="molecule type" value="Genomic_DNA"/>
</dbReference>